<keyword evidence="1" id="KW-0732">Signal</keyword>
<organism evidence="2 3">
    <name type="scientific">Onchocerca volvulus</name>
    <dbReference type="NCBI Taxonomy" id="6282"/>
    <lineage>
        <taxon>Eukaryota</taxon>
        <taxon>Metazoa</taxon>
        <taxon>Ecdysozoa</taxon>
        <taxon>Nematoda</taxon>
        <taxon>Chromadorea</taxon>
        <taxon>Rhabditida</taxon>
        <taxon>Spirurina</taxon>
        <taxon>Spiruromorpha</taxon>
        <taxon>Filarioidea</taxon>
        <taxon>Onchocercidae</taxon>
        <taxon>Onchocerca</taxon>
    </lineage>
</organism>
<dbReference type="EMBL" id="CMVM020000148">
    <property type="status" value="NOT_ANNOTATED_CDS"/>
    <property type="molecule type" value="Genomic_DNA"/>
</dbReference>
<accession>A0A8R1TVQ6</accession>
<sequence>MHCLRTSVTLAVHLELLITCRLKLLSTIYVNILPDVAVRKKGDPFLSQKATEKIWSKILESPEVLDYMCQKNSLASKLFELLAISISAILRVTVICQADLFSSRILFRSILLSKREPNSEKKLVRLECRQICDTGVPY</sequence>
<dbReference type="AlphaFoldDB" id="A0A8R1TVQ6"/>
<evidence type="ECO:0000256" key="1">
    <source>
        <dbReference type="SAM" id="SignalP"/>
    </source>
</evidence>
<reference evidence="2" key="2">
    <citation type="submission" date="2022-06" db="UniProtKB">
        <authorList>
            <consortium name="EnsemblMetazoa"/>
        </authorList>
    </citation>
    <scope>IDENTIFICATION</scope>
</reference>
<dbReference type="Proteomes" id="UP000024404">
    <property type="component" value="Unassembled WGS sequence"/>
</dbReference>
<keyword evidence="3" id="KW-1185">Reference proteome</keyword>
<evidence type="ECO:0000313" key="2">
    <source>
        <dbReference type="EnsemblMetazoa" id="OVOC5023.1"/>
    </source>
</evidence>
<name>A0A8R1TVQ6_ONCVO</name>
<feature type="chain" id="PRO_5035825458" evidence="1">
    <location>
        <begin position="23"/>
        <end position="138"/>
    </location>
</feature>
<proteinExistence type="predicted"/>
<feature type="signal peptide" evidence="1">
    <location>
        <begin position="1"/>
        <end position="22"/>
    </location>
</feature>
<dbReference type="EnsemblMetazoa" id="OVOC5023.1">
    <property type="protein sequence ID" value="OVOC5023.1"/>
    <property type="gene ID" value="WBGene00241832"/>
</dbReference>
<reference evidence="3" key="1">
    <citation type="submission" date="2013-10" db="EMBL/GenBank/DDBJ databases">
        <title>Genome sequencing of Onchocerca volvulus.</title>
        <authorList>
            <person name="Cotton J."/>
            <person name="Tsai J."/>
            <person name="Stanley E."/>
            <person name="Tracey A."/>
            <person name="Holroyd N."/>
            <person name="Lustigman S."/>
            <person name="Berriman M."/>
        </authorList>
    </citation>
    <scope>NUCLEOTIDE SEQUENCE</scope>
</reference>
<evidence type="ECO:0000313" key="3">
    <source>
        <dbReference type="Proteomes" id="UP000024404"/>
    </source>
</evidence>
<protein>
    <submittedName>
        <fullName evidence="2">Uncharacterized protein</fullName>
    </submittedName>
</protein>